<gene>
    <name evidence="2" type="ORF">Nepgr_031614</name>
</gene>
<dbReference type="AlphaFoldDB" id="A0AAD3TIH1"/>
<evidence type="ECO:0000256" key="1">
    <source>
        <dbReference type="SAM" id="Coils"/>
    </source>
</evidence>
<keyword evidence="1" id="KW-0175">Coiled coil</keyword>
<keyword evidence="3" id="KW-1185">Reference proteome</keyword>
<evidence type="ECO:0000313" key="2">
    <source>
        <dbReference type="EMBL" id="GMH29771.1"/>
    </source>
</evidence>
<sequence length="90" mass="10585">MRIGVHQRKLWIGHLQQEVRSLSQNRVDPITLEEMKSKMEATIAEAQLYKDQNLNLESELQKARDELHSSKFRLSDFQNELIHLSSELLI</sequence>
<feature type="coiled-coil region" evidence="1">
    <location>
        <begin position="32"/>
        <end position="80"/>
    </location>
</feature>
<protein>
    <submittedName>
        <fullName evidence="2">Uncharacterized protein</fullName>
    </submittedName>
</protein>
<name>A0AAD3TIH1_NEPGR</name>
<accession>A0AAD3TIH1</accession>
<dbReference type="Proteomes" id="UP001279734">
    <property type="component" value="Unassembled WGS sequence"/>
</dbReference>
<evidence type="ECO:0000313" key="3">
    <source>
        <dbReference type="Proteomes" id="UP001279734"/>
    </source>
</evidence>
<dbReference type="EMBL" id="BSYO01000037">
    <property type="protein sequence ID" value="GMH29771.1"/>
    <property type="molecule type" value="Genomic_DNA"/>
</dbReference>
<reference evidence="2" key="1">
    <citation type="submission" date="2023-05" db="EMBL/GenBank/DDBJ databases">
        <title>Nepenthes gracilis genome sequencing.</title>
        <authorList>
            <person name="Fukushima K."/>
        </authorList>
    </citation>
    <scope>NUCLEOTIDE SEQUENCE</scope>
    <source>
        <strain evidence="2">SING2019-196</strain>
    </source>
</reference>
<organism evidence="2 3">
    <name type="scientific">Nepenthes gracilis</name>
    <name type="common">Slender pitcher plant</name>
    <dbReference type="NCBI Taxonomy" id="150966"/>
    <lineage>
        <taxon>Eukaryota</taxon>
        <taxon>Viridiplantae</taxon>
        <taxon>Streptophyta</taxon>
        <taxon>Embryophyta</taxon>
        <taxon>Tracheophyta</taxon>
        <taxon>Spermatophyta</taxon>
        <taxon>Magnoliopsida</taxon>
        <taxon>eudicotyledons</taxon>
        <taxon>Gunneridae</taxon>
        <taxon>Pentapetalae</taxon>
        <taxon>Caryophyllales</taxon>
        <taxon>Nepenthaceae</taxon>
        <taxon>Nepenthes</taxon>
    </lineage>
</organism>
<comment type="caution">
    <text evidence="2">The sequence shown here is derived from an EMBL/GenBank/DDBJ whole genome shotgun (WGS) entry which is preliminary data.</text>
</comment>
<proteinExistence type="predicted"/>